<evidence type="ECO:0000313" key="2">
    <source>
        <dbReference type="EMBL" id="EUA06771.1"/>
    </source>
</evidence>
<name>X7YJ16_MYCXE</name>
<dbReference type="Pfam" id="PF05305">
    <property type="entry name" value="DUF732"/>
    <property type="match status" value="1"/>
</dbReference>
<proteinExistence type="predicted"/>
<sequence>MAAPVQANSVDEQFLSALNNSGVNYGDPGAAVTLGQSVCPMLAQPGGTFASAASGITGQNGMSPAMAQMFTSIAISMYCPSMMASIANGNLPNLPQLPGMPGI</sequence>
<accession>X7YJ16</accession>
<dbReference type="AlphaFoldDB" id="X7YJ16"/>
<comment type="caution">
    <text evidence="2">The sequence shown here is derived from an EMBL/GenBank/DDBJ whole genome shotgun (WGS) entry which is preliminary data.</text>
</comment>
<dbReference type="PATRIC" id="fig|1299334.3.peg.10043"/>
<evidence type="ECO:0000259" key="1">
    <source>
        <dbReference type="Pfam" id="PF05305"/>
    </source>
</evidence>
<organism evidence="2">
    <name type="scientific">Mycobacterium xenopi 4042</name>
    <dbReference type="NCBI Taxonomy" id="1299334"/>
    <lineage>
        <taxon>Bacteria</taxon>
        <taxon>Bacillati</taxon>
        <taxon>Actinomycetota</taxon>
        <taxon>Actinomycetes</taxon>
        <taxon>Mycobacteriales</taxon>
        <taxon>Mycobacteriaceae</taxon>
        <taxon>Mycobacterium</taxon>
    </lineage>
</organism>
<dbReference type="InterPro" id="IPR007969">
    <property type="entry name" value="DUF732"/>
</dbReference>
<reference evidence="2" key="1">
    <citation type="submission" date="2014-01" db="EMBL/GenBank/DDBJ databases">
        <authorList>
            <person name="Brown-Elliot B."/>
            <person name="Wallace R."/>
            <person name="Lenaerts A."/>
            <person name="Ordway D."/>
            <person name="DeGroote M.A."/>
            <person name="Parker T."/>
            <person name="Sizemore C."/>
            <person name="Tallon L.J."/>
            <person name="Sadzewicz L.K."/>
            <person name="Sengamalay N."/>
            <person name="Fraser C.M."/>
            <person name="Hine E."/>
            <person name="Shefchek K.A."/>
            <person name="Das S.P."/>
            <person name="Tettelin H."/>
        </authorList>
    </citation>
    <scope>NUCLEOTIDE SEQUENCE [LARGE SCALE GENOMIC DNA]</scope>
    <source>
        <strain evidence="2">4042</strain>
    </source>
</reference>
<feature type="domain" description="DUF732" evidence="1">
    <location>
        <begin position="11"/>
        <end position="81"/>
    </location>
</feature>
<protein>
    <recommendedName>
        <fullName evidence="1">DUF732 domain-containing protein</fullName>
    </recommendedName>
</protein>
<dbReference type="EMBL" id="JAOB01000093">
    <property type="protein sequence ID" value="EUA06771.1"/>
    <property type="molecule type" value="Genomic_DNA"/>
</dbReference>
<gene>
    <name evidence="2" type="ORF">I553_0459</name>
</gene>